<dbReference type="InterPro" id="IPR036249">
    <property type="entry name" value="Thioredoxin-like_sf"/>
</dbReference>
<dbReference type="AlphaFoldDB" id="A0A084AUJ3"/>
<protein>
    <recommendedName>
        <fullName evidence="5">GST N-terminal domain-containing protein</fullName>
    </recommendedName>
</protein>
<dbReference type="Pfam" id="PF25907">
    <property type="entry name" value="DUF7962"/>
    <property type="match status" value="1"/>
</dbReference>
<feature type="domain" description="GST N-terminal" evidence="1">
    <location>
        <begin position="9"/>
        <end position="80"/>
    </location>
</feature>
<dbReference type="EMBL" id="KL648555">
    <property type="protein sequence ID" value="KEY68972.1"/>
    <property type="molecule type" value="Genomic_DNA"/>
</dbReference>
<feature type="domain" description="DUF7962" evidence="2">
    <location>
        <begin position="112"/>
        <end position="231"/>
    </location>
</feature>
<evidence type="ECO:0000259" key="2">
    <source>
        <dbReference type="Pfam" id="PF25907"/>
    </source>
</evidence>
<dbReference type="SUPFAM" id="SSF52833">
    <property type="entry name" value="Thioredoxin-like"/>
    <property type="match status" value="1"/>
</dbReference>
<dbReference type="InterPro" id="IPR058268">
    <property type="entry name" value="DUF7962"/>
</dbReference>
<sequence length="338" mass="37397">MADKEIIVYHYAYSPYARRIIWYLTLRGIPYSQCLQPPMMPRPDVARLGISYRRIPVMTVGRDVYLDTRLQLPKLEALHPPLAKLGAEGADQQALQHLLSTMVIDGGVFESAVQLLPTDLPLLQSEAYYKDRSDYIGAKLSPDSMQKRRPEALTKIASSFKFLESTLLSDGRDWILSTESPSLADIEAVWPFHWLIGLPGALPADTFSEKVYPRVYAWVGRFQAAVSAAKKKLGPPRSLSGEEAARLVAASPFNEEDGSVNVTDAVVLALGLNKGDPVKVWPTDTGASHKDTGRLVSLTETEVVWETATTEGASVRVHAPRHGYRVSKVTDDVVRQKL</sequence>
<evidence type="ECO:0008006" key="5">
    <source>
        <dbReference type="Google" id="ProtNLM"/>
    </source>
</evidence>
<organism evidence="3 4">
    <name type="scientific">Stachybotrys chartarum (strain CBS 109288 / IBT 7711)</name>
    <name type="common">Toxic black mold</name>
    <name type="synonym">Stilbospora chartarum</name>
    <dbReference type="NCBI Taxonomy" id="1280523"/>
    <lineage>
        <taxon>Eukaryota</taxon>
        <taxon>Fungi</taxon>
        <taxon>Dikarya</taxon>
        <taxon>Ascomycota</taxon>
        <taxon>Pezizomycotina</taxon>
        <taxon>Sordariomycetes</taxon>
        <taxon>Hypocreomycetidae</taxon>
        <taxon>Hypocreales</taxon>
        <taxon>Stachybotryaceae</taxon>
        <taxon>Stachybotrys</taxon>
    </lineage>
</organism>
<dbReference type="SUPFAM" id="SSF47616">
    <property type="entry name" value="GST C-terminal domain-like"/>
    <property type="match status" value="1"/>
</dbReference>
<dbReference type="InterPro" id="IPR004045">
    <property type="entry name" value="Glutathione_S-Trfase_N"/>
</dbReference>
<dbReference type="Pfam" id="PF13417">
    <property type="entry name" value="GST_N_3"/>
    <property type="match status" value="1"/>
</dbReference>
<evidence type="ECO:0000313" key="4">
    <source>
        <dbReference type="Proteomes" id="UP000028045"/>
    </source>
</evidence>
<dbReference type="Proteomes" id="UP000028045">
    <property type="component" value="Unassembled WGS sequence"/>
</dbReference>
<evidence type="ECO:0000313" key="3">
    <source>
        <dbReference type="EMBL" id="KEY68972.1"/>
    </source>
</evidence>
<dbReference type="Gene3D" id="3.40.30.110">
    <property type="match status" value="2"/>
</dbReference>
<keyword evidence="4" id="KW-1185">Reference proteome</keyword>
<name>A0A084AUJ3_STACB</name>
<dbReference type="Gene3D" id="1.20.1050.10">
    <property type="match status" value="1"/>
</dbReference>
<dbReference type="CDD" id="cd00299">
    <property type="entry name" value="GST_C_family"/>
    <property type="match status" value="1"/>
</dbReference>
<dbReference type="HOGENOM" id="CLU_039745_0_0_1"/>
<dbReference type="InterPro" id="IPR036282">
    <property type="entry name" value="Glutathione-S-Trfase_C_sf"/>
</dbReference>
<proteinExistence type="predicted"/>
<reference evidence="3 4" key="1">
    <citation type="journal article" date="2014" name="BMC Genomics">
        <title>Comparative genome sequencing reveals chemotype-specific gene clusters in the toxigenic black mold Stachybotrys.</title>
        <authorList>
            <person name="Semeiks J."/>
            <person name="Borek D."/>
            <person name="Otwinowski Z."/>
            <person name="Grishin N.V."/>
        </authorList>
    </citation>
    <scope>NUCLEOTIDE SEQUENCE [LARGE SCALE GENOMIC DNA]</scope>
    <source>
        <strain evidence="4">CBS 109288 / IBT 7711</strain>
    </source>
</reference>
<dbReference type="CDD" id="cd00570">
    <property type="entry name" value="GST_N_family"/>
    <property type="match status" value="1"/>
</dbReference>
<accession>A0A084AUJ3</accession>
<dbReference type="OrthoDB" id="202840at2759"/>
<evidence type="ECO:0000259" key="1">
    <source>
        <dbReference type="Pfam" id="PF13417"/>
    </source>
</evidence>
<gene>
    <name evidence="3" type="ORF">S7711_10864</name>
</gene>